<reference evidence="9" key="1">
    <citation type="journal article" date="2021" name="Microorganisms">
        <title>Phylogenomic Reconstruction and Metabolic Potential of the Genus Aminobacter.</title>
        <authorList>
            <person name="Artuso I."/>
            <person name="Turrini P."/>
            <person name="Pirolo M."/>
            <person name="Lugli G.A."/>
            <person name="Ventura M."/>
            <person name="Visca P."/>
        </authorList>
    </citation>
    <scope>NUCLEOTIDE SEQUENCE</scope>
    <source>
        <strain evidence="9">LMG 26462</strain>
    </source>
</reference>
<dbReference type="InterPro" id="IPR036010">
    <property type="entry name" value="2Fe-2S_ferredoxin-like_sf"/>
</dbReference>
<evidence type="ECO:0000256" key="6">
    <source>
        <dbReference type="ARBA" id="ARBA00023014"/>
    </source>
</evidence>
<dbReference type="SUPFAM" id="SSF54292">
    <property type="entry name" value="2Fe-2S ferredoxin-like"/>
    <property type="match status" value="1"/>
</dbReference>
<feature type="domain" description="FAD-binding FR-type" evidence="8">
    <location>
        <begin position="6"/>
        <end position="108"/>
    </location>
</feature>
<dbReference type="InterPro" id="IPR017927">
    <property type="entry name" value="FAD-bd_FR_type"/>
</dbReference>
<dbReference type="Proteomes" id="UP001138921">
    <property type="component" value="Unassembled WGS sequence"/>
</dbReference>
<dbReference type="InterPro" id="IPR001041">
    <property type="entry name" value="2Fe-2S_ferredoxin-type"/>
</dbReference>
<dbReference type="InterPro" id="IPR050415">
    <property type="entry name" value="MRET"/>
</dbReference>
<keyword evidence="2" id="KW-0001">2Fe-2S</keyword>
<evidence type="ECO:0000256" key="2">
    <source>
        <dbReference type="ARBA" id="ARBA00022714"/>
    </source>
</evidence>
<dbReference type="EMBL" id="JAFLWW010000004">
    <property type="protein sequence ID" value="MBT1157244.1"/>
    <property type="molecule type" value="Genomic_DNA"/>
</dbReference>
<dbReference type="PROSITE" id="PS51384">
    <property type="entry name" value="FAD_FR"/>
    <property type="match status" value="1"/>
</dbReference>
<evidence type="ECO:0000259" key="8">
    <source>
        <dbReference type="PROSITE" id="PS51384"/>
    </source>
</evidence>
<feature type="domain" description="2Fe-2S ferredoxin-type" evidence="7">
    <location>
        <begin position="236"/>
        <end position="323"/>
    </location>
</feature>
<dbReference type="GO" id="GO:0051537">
    <property type="term" value="F:2 iron, 2 sulfur cluster binding"/>
    <property type="evidence" value="ECO:0007669"/>
    <property type="project" value="UniProtKB-KW"/>
</dbReference>
<dbReference type="CDD" id="cd00207">
    <property type="entry name" value="fer2"/>
    <property type="match status" value="1"/>
</dbReference>
<dbReference type="Gene3D" id="3.40.50.80">
    <property type="entry name" value="Nucleotide-binding domain of ferredoxin-NADP reductase (FNR) module"/>
    <property type="match status" value="1"/>
</dbReference>
<organism evidence="9 10">
    <name type="scientific">Aminobacter anthyllidis</name>
    <dbReference type="NCBI Taxonomy" id="1035067"/>
    <lineage>
        <taxon>Bacteria</taxon>
        <taxon>Pseudomonadati</taxon>
        <taxon>Pseudomonadota</taxon>
        <taxon>Alphaproteobacteria</taxon>
        <taxon>Hyphomicrobiales</taxon>
        <taxon>Phyllobacteriaceae</taxon>
        <taxon>Aminobacter</taxon>
    </lineage>
</organism>
<keyword evidence="4" id="KW-0560">Oxidoreductase</keyword>
<dbReference type="PROSITE" id="PS00197">
    <property type="entry name" value="2FE2S_FER_1"/>
    <property type="match status" value="1"/>
</dbReference>
<dbReference type="Pfam" id="PF00111">
    <property type="entry name" value="Fer2"/>
    <property type="match status" value="1"/>
</dbReference>
<dbReference type="Gene3D" id="2.40.30.10">
    <property type="entry name" value="Translation factors"/>
    <property type="match status" value="1"/>
</dbReference>
<dbReference type="InterPro" id="IPR039261">
    <property type="entry name" value="FNR_nucleotide-bd"/>
</dbReference>
<dbReference type="GO" id="GO:0046872">
    <property type="term" value="F:metal ion binding"/>
    <property type="evidence" value="ECO:0007669"/>
    <property type="project" value="UniProtKB-KW"/>
</dbReference>
<keyword evidence="6" id="KW-0411">Iron-sulfur</keyword>
<proteinExistence type="predicted"/>
<dbReference type="CDD" id="cd06185">
    <property type="entry name" value="PDR_like"/>
    <property type="match status" value="1"/>
</dbReference>
<keyword evidence="3" id="KW-0479">Metal-binding</keyword>
<dbReference type="InterPro" id="IPR017938">
    <property type="entry name" value="Riboflavin_synthase-like_b-brl"/>
</dbReference>
<comment type="caution">
    <text evidence="9">The sequence shown here is derived from an EMBL/GenBank/DDBJ whole genome shotgun (WGS) entry which is preliminary data.</text>
</comment>
<dbReference type="PROSITE" id="PS51085">
    <property type="entry name" value="2FE2S_FER_2"/>
    <property type="match status" value="1"/>
</dbReference>
<keyword evidence="10" id="KW-1185">Reference proteome</keyword>
<evidence type="ECO:0000313" key="10">
    <source>
        <dbReference type="Proteomes" id="UP001138921"/>
    </source>
</evidence>
<reference evidence="9" key="2">
    <citation type="submission" date="2021-03" db="EMBL/GenBank/DDBJ databases">
        <authorList>
            <person name="Artuso I."/>
            <person name="Turrini P."/>
            <person name="Pirolo M."/>
            <person name="Lugli G.A."/>
            <person name="Ventura M."/>
            <person name="Visca P."/>
        </authorList>
    </citation>
    <scope>NUCLEOTIDE SEQUENCE</scope>
    <source>
        <strain evidence="9">LMG 26462</strain>
    </source>
</reference>
<evidence type="ECO:0000256" key="4">
    <source>
        <dbReference type="ARBA" id="ARBA00023002"/>
    </source>
</evidence>
<keyword evidence="1" id="KW-0285">Flavoprotein</keyword>
<dbReference type="PANTHER" id="PTHR47354:SF1">
    <property type="entry name" value="CARNITINE MONOOXYGENASE REDUCTASE SUBUNIT"/>
    <property type="match status" value="1"/>
</dbReference>
<evidence type="ECO:0000256" key="3">
    <source>
        <dbReference type="ARBA" id="ARBA00022723"/>
    </source>
</evidence>
<dbReference type="RefSeq" id="WP_214391175.1">
    <property type="nucleotide sequence ID" value="NZ_JAFLWW010000004.1"/>
</dbReference>
<dbReference type="PRINTS" id="PR00409">
    <property type="entry name" value="PHDIOXRDTASE"/>
</dbReference>
<dbReference type="PANTHER" id="PTHR47354">
    <property type="entry name" value="NADH OXIDOREDUCTASE HCR"/>
    <property type="match status" value="1"/>
</dbReference>
<dbReference type="GO" id="GO:0016491">
    <property type="term" value="F:oxidoreductase activity"/>
    <property type="evidence" value="ECO:0007669"/>
    <property type="project" value="UniProtKB-KW"/>
</dbReference>
<evidence type="ECO:0000256" key="1">
    <source>
        <dbReference type="ARBA" id="ARBA00022630"/>
    </source>
</evidence>
<dbReference type="SUPFAM" id="SSF63380">
    <property type="entry name" value="Riboflavin synthase domain-like"/>
    <property type="match status" value="1"/>
</dbReference>
<protein>
    <submittedName>
        <fullName evidence="9">Oxidoreductase</fullName>
    </submittedName>
</protein>
<dbReference type="Gene3D" id="3.10.20.30">
    <property type="match status" value="1"/>
</dbReference>
<keyword evidence="5" id="KW-0408">Iron</keyword>
<evidence type="ECO:0000256" key="5">
    <source>
        <dbReference type="ARBA" id="ARBA00023004"/>
    </source>
</evidence>
<accession>A0A9X1ACI1</accession>
<dbReference type="InterPro" id="IPR006058">
    <property type="entry name" value="2Fe2S_fd_BS"/>
</dbReference>
<dbReference type="SUPFAM" id="SSF52343">
    <property type="entry name" value="Ferredoxin reductase-like, C-terminal NADP-linked domain"/>
    <property type="match status" value="1"/>
</dbReference>
<gene>
    <name evidence="9" type="ORF">J1C56_16730</name>
</gene>
<evidence type="ECO:0000259" key="7">
    <source>
        <dbReference type="PROSITE" id="PS51085"/>
    </source>
</evidence>
<dbReference type="InterPro" id="IPR012675">
    <property type="entry name" value="Beta-grasp_dom_sf"/>
</dbReference>
<name>A0A9X1ACI1_9HYPH</name>
<dbReference type="AlphaFoldDB" id="A0A9X1ACI1"/>
<sequence length="323" mass="35196">MTNEASQFMNVRIRRFEVIAKDIACLEIVPAGDFDLPPFSAGSHVDVFINEGVIRQYSICNDPADPSYYRLAVQKEATSRGGSKAIHETFHTDDVIRIGRPRNNFGLTASLTDVVLVAGGIGVTPILSMAYQLSILRAEFTFHLCARSRDRAAFIDEIAASSFASKFHLHLDEGPSQQRFDPSRVFAGIGPQATIYICGPRGFMDFVTNAAKSSGCCSADQIHIESFTSLKVEGEAEFEVVAARSGKTITVPSDKSIADALIDAGIVPTLSCEQGICGTCLTRVISGDVDHRDTYQTEKEKLENKQMSICCSRAKSKQLVLDI</sequence>
<evidence type="ECO:0000313" key="9">
    <source>
        <dbReference type="EMBL" id="MBT1157244.1"/>
    </source>
</evidence>